<keyword evidence="13 17" id="KW-0472">Membrane</keyword>
<dbReference type="GO" id="GO:0005741">
    <property type="term" value="C:mitochondrial outer membrane"/>
    <property type="evidence" value="ECO:0007669"/>
    <property type="project" value="UniProtKB-SubCell"/>
</dbReference>
<keyword evidence="11" id="KW-0007">Acetylation</keyword>
<dbReference type="EC" id="2.5.1.18" evidence="5"/>
<keyword evidence="9" id="KW-0256">Endoplasmic reticulum</keyword>
<accession>C8CBM6</accession>
<evidence type="ECO:0000256" key="10">
    <source>
        <dbReference type="ARBA" id="ARBA00022989"/>
    </source>
</evidence>
<dbReference type="GO" id="GO:0005789">
    <property type="term" value="C:endoplasmic reticulum membrane"/>
    <property type="evidence" value="ECO:0007669"/>
    <property type="project" value="UniProtKB-SubCell"/>
</dbReference>
<evidence type="ECO:0000256" key="7">
    <source>
        <dbReference type="ARBA" id="ARBA00022692"/>
    </source>
</evidence>
<evidence type="ECO:0000256" key="9">
    <source>
        <dbReference type="ARBA" id="ARBA00022824"/>
    </source>
</evidence>
<evidence type="ECO:0000256" key="6">
    <source>
        <dbReference type="ARBA" id="ARBA00022679"/>
    </source>
</evidence>
<sequence>MVAPTLSFENEVFAKFAFYAGVVLLKTVIMSGWTARYRLPRGVFISSEDYVGRSGQTMKIDEDVERTRRCHLNDIENVLPFVLIGLLYVLTGPTVASATLHFRLFAGFRLFHTIAYMFILPQPSRAIAFFVGFGVNISMAITVIRAGMF</sequence>
<comment type="subunit">
    <text evidence="14">Homotrimer; The trimer binds only one molecule of glutathione.</text>
</comment>
<evidence type="ECO:0000256" key="13">
    <source>
        <dbReference type="ARBA" id="ARBA00023136"/>
    </source>
</evidence>
<evidence type="ECO:0000313" key="18">
    <source>
        <dbReference type="EMBL" id="ACU83223.1"/>
    </source>
</evidence>
<dbReference type="RefSeq" id="XP_060606358.1">
    <property type="nucleotide sequence ID" value="XM_060750375.1"/>
</dbReference>
<keyword evidence="6 18" id="KW-0808">Transferase</keyword>
<dbReference type="AlphaFoldDB" id="C8CBM6"/>
<keyword evidence="8" id="KW-1000">Mitochondrion outer membrane</keyword>
<evidence type="ECO:0000256" key="1">
    <source>
        <dbReference type="ARBA" id="ARBA00003701"/>
    </source>
</evidence>
<evidence type="ECO:0000256" key="3">
    <source>
        <dbReference type="ARBA" id="ARBA00004477"/>
    </source>
</evidence>
<evidence type="ECO:0000256" key="17">
    <source>
        <dbReference type="SAM" id="Phobius"/>
    </source>
</evidence>
<evidence type="ECO:0000256" key="5">
    <source>
        <dbReference type="ARBA" id="ARBA00012452"/>
    </source>
</evidence>
<keyword evidence="7 17" id="KW-0812">Transmembrane</keyword>
<evidence type="ECO:0000256" key="4">
    <source>
        <dbReference type="ARBA" id="ARBA00010459"/>
    </source>
</evidence>
<organism evidence="18">
    <name type="scientific">Ruditapes philippinarum</name>
    <name type="common">Japanese carpet shell</name>
    <name type="synonym">Venerupis philippinarum</name>
    <dbReference type="NCBI Taxonomy" id="129788"/>
    <lineage>
        <taxon>Eukaryota</taxon>
        <taxon>Metazoa</taxon>
        <taxon>Spiralia</taxon>
        <taxon>Lophotrochozoa</taxon>
        <taxon>Mollusca</taxon>
        <taxon>Bivalvia</taxon>
        <taxon>Autobranchia</taxon>
        <taxon>Heteroconchia</taxon>
        <taxon>Euheterodonta</taxon>
        <taxon>Imparidentia</taxon>
        <taxon>Neoheterodontei</taxon>
        <taxon>Venerida</taxon>
        <taxon>Veneroidea</taxon>
        <taxon>Veneridae</taxon>
        <taxon>Ruditapes</taxon>
    </lineage>
</organism>
<evidence type="ECO:0000256" key="2">
    <source>
        <dbReference type="ARBA" id="ARBA00004294"/>
    </source>
</evidence>
<dbReference type="GO" id="GO:0004364">
    <property type="term" value="F:glutathione transferase activity"/>
    <property type="evidence" value="ECO:0007669"/>
    <property type="project" value="UniProtKB-EC"/>
</dbReference>
<evidence type="ECO:0000256" key="12">
    <source>
        <dbReference type="ARBA" id="ARBA00023128"/>
    </source>
</evidence>
<dbReference type="EMBL" id="GQ384399">
    <property type="protein sequence ID" value="ACU83223.1"/>
    <property type="molecule type" value="mRNA"/>
</dbReference>
<dbReference type="PANTHER" id="PTHR10689">
    <property type="entry name" value="MICROSOMAL GLUTATHIONE S-TRANSFERASE 1"/>
    <property type="match status" value="1"/>
</dbReference>
<dbReference type="GeneID" id="132758687"/>
<feature type="transmembrane region" description="Helical" evidence="17">
    <location>
        <begin position="127"/>
        <end position="148"/>
    </location>
</feature>
<protein>
    <recommendedName>
        <fullName evidence="15">Microsomal glutathione S-transferase 1</fullName>
        <ecNumber evidence="5">2.5.1.18</ecNumber>
    </recommendedName>
</protein>
<evidence type="ECO:0000256" key="16">
    <source>
        <dbReference type="ARBA" id="ARBA00049385"/>
    </source>
</evidence>
<dbReference type="InterPro" id="IPR040162">
    <property type="entry name" value="MGST1-like"/>
</dbReference>
<comment type="subcellular location">
    <subcellularLocation>
        <location evidence="3">Endoplasmic reticulum membrane</location>
        <topology evidence="3">Multi-pass membrane protein</topology>
    </subcellularLocation>
    <subcellularLocation>
        <location evidence="2">Mitochondrion outer membrane</location>
    </subcellularLocation>
</comment>
<proteinExistence type="evidence at transcript level"/>
<dbReference type="Gene3D" id="1.20.120.550">
    <property type="entry name" value="Membrane associated eicosanoid/glutathione metabolism-like domain"/>
    <property type="match status" value="1"/>
</dbReference>
<feature type="transmembrane region" description="Helical" evidence="17">
    <location>
        <begin position="16"/>
        <end position="35"/>
    </location>
</feature>
<comment type="similarity">
    <text evidence="4">Belongs to the MAPEG family.</text>
</comment>
<dbReference type="KEGG" id="rphi:132758687"/>
<reference evidence="18" key="1">
    <citation type="submission" date="2009-07" db="EMBL/GenBank/DDBJ databases">
        <title>Molecular cloning and characterization of a microsomal glutathione S-transferase from Venerupis philippinarum.</title>
        <authorList>
            <person name="Zhao J."/>
            <person name="Li C."/>
        </authorList>
    </citation>
    <scope>NUCLEOTIDE SEQUENCE</scope>
</reference>
<keyword evidence="10 17" id="KW-1133">Transmembrane helix</keyword>
<comment type="catalytic activity">
    <reaction evidence="16">
        <text>RX + glutathione = an S-substituted glutathione + a halide anion + H(+)</text>
        <dbReference type="Rhea" id="RHEA:16437"/>
        <dbReference type="ChEBI" id="CHEBI:15378"/>
        <dbReference type="ChEBI" id="CHEBI:16042"/>
        <dbReference type="ChEBI" id="CHEBI:17792"/>
        <dbReference type="ChEBI" id="CHEBI:57925"/>
        <dbReference type="ChEBI" id="CHEBI:90779"/>
        <dbReference type="EC" id="2.5.1.18"/>
    </reaction>
    <physiologicalReaction direction="left-to-right" evidence="16">
        <dbReference type="Rhea" id="RHEA:16438"/>
    </physiologicalReaction>
</comment>
<dbReference type="InterPro" id="IPR001129">
    <property type="entry name" value="Membr-assoc_MAPEG"/>
</dbReference>
<dbReference type="Pfam" id="PF01124">
    <property type="entry name" value="MAPEG"/>
    <property type="match status" value="1"/>
</dbReference>
<evidence type="ECO:0000256" key="14">
    <source>
        <dbReference type="ARBA" id="ARBA00038540"/>
    </source>
</evidence>
<dbReference type="InterPro" id="IPR023352">
    <property type="entry name" value="MAPEG-like_dom_sf"/>
</dbReference>
<feature type="transmembrane region" description="Helical" evidence="17">
    <location>
        <begin position="78"/>
        <end position="96"/>
    </location>
</feature>
<evidence type="ECO:0000256" key="11">
    <source>
        <dbReference type="ARBA" id="ARBA00022990"/>
    </source>
</evidence>
<comment type="function">
    <text evidence="1">Conjugation of reduced glutathione to a wide number of exogenous and endogenous hydrophobic electrophiles.</text>
</comment>
<dbReference type="PANTHER" id="PTHR10689:SF6">
    <property type="entry name" value="MICROSOMAL GLUTATHIONE S-TRANSFERASE 1"/>
    <property type="match status" value="1"/>
</dbReference>
<keyword evidence="12" id="KW-0496">Mitochondrion</keyword>
<evidence type="ECO:0000256" key="8">
    <source>
        <dbReference type="ARBA" id="ARBA00022787"/>
    </source>
</evidence>
<dbReference type="FunFam" id="1.20.120.550:FF:000002">
    <property type="entry name" value="Microsomal glutathione S-transferase 1"/>
    <property type="match status" value="1"/>
</dbReference>
<evidence type="ECO:0000256" key="15">
    <source>
        <dbReference type="ARBA" id="ARBA00039397"/>
    </source>
</evidence>
<name>C8CBM6_RUDPH</name>
<dbReference type="SUPFAM" id="SSF161084">
    <property type="entry name" value="MAPEG domain-like"/>
    <property type="match status" value="1"/>
</dbReference>